<proteinExistence type="predicted"/>
<dbReference type="Gene3D" id="3.20.20.140">
    <property type="entry name" value="Metal-dependent hydrolases"/>
    <property type="match status" value="1"/>
</dbReference>
<dbReference type="Proteomes" id="UP001320876">
    <property type="component" value="Unassembled WGS sequence"/>
</dbReference>
<keyword evidence="1" id="KW-0456">Lyase</keyword>
<dbReference type="Pfam" id="PF04909">
    <property type="entry name" value="Amidohydro_2"/>
    <property type="match status" value="1"/>
</dbReference>
<dbReference type="PANTHER" id="PTHR21240:SF28">
    <property type="entry name" value="ISO-OROTATE DECARBOXYLASE (EUROFUNG)"/>
    <property type="match status" value="1"/>
</dbReference>
<dbReference type="PANTHER" id="PTHR21240">
    <property type="entry name" value="2-AMINO-3-CARBOXYLMUCONATE-6-SEMIALDEHYDE DECARBOXYLASE"/>
    <property type="match status" value="1"/>
</dbReference>
<dbReference type="RefSeq" id="WP_264487395.1">
    <property type="nucleotide sequence ID" value="NZ_JAPDDT010000004.1"/>
</dbReference>
<dbReference type="InterPro" id="IPR032465">
    <property type="entry name" value="ACMSD"/>
</dbReference>
<dbReference type="InterPro" id="IPR006680">
    <property type="entry name" value="Amidohydro-rel"/>
</dbReference>
<feature type="domain" description="Amidohydrolase-related" evidence="2">
    <location>
        <begin position="18"/>
        <end position="359"/>
    </location>
</feature>
<dbReference type="InterPro" id="IPR032466">
    <property type="entry name" value="Metal_Hydrolase"/>
</dbReference>
<organism evidence="3 4">
    <name type="scientific">Luteolibacter arcticus</name>
    <dbReference type="NCBI Taxonomy" id="1581411"/>
    <lineage>
        <taxon>Bacteria</taxon>
        <taxon>Pseudomonadati</taxon>
        <taxon>Verrucomicrobiota</taxon>
        <taxon>Verrucomicrobiia</taxon>
        <taxon>Verrucomicrobiales</taxon>
        <taxon>Verrucomicrobiaceae</taxon>
        <taxon>Luteolibacter</taxon>
    </lineage>
</organism>
<protein>
    <submittedName>
        <fullName evidence="3">Amidohydrolase</fullName>
    </submittedName>
</protein>
<name>A0ABT3GIE8_9BACT</name>
<evidence type="ECO:0000313" key="3">
    <source>
        <dbReference type="EMBL" id="MCW1923290.1"/>
    </source>
</evidence>
<dbReference type="SUPFAM" id="SSF51556">
    <property type="entry name" value="Metallo-dependent hydrolases"/>
    <property type="match status" value="1"/>
</dbReference>
<accession>A0ABT3GIE8</accession>
<evidence type="ECO:0000313" key="4">
    <source>
        <dbReference type="Proteomes" id="UP001320876"/>
    </source>
</evidence>
<evidence type="ECO:0000256" key="1">
    <source>
        <dbReference type="ARBA" id="ARBA00023239"/>
    </source>
</evidence>
<dbReference type="EMBL" id="JAPDDT010000004">
    <property type="protein sequence ID" value="MCW1923290.1"/>
    <property type="molecule type" value="Genomic_DNA"/>
</dbReference>
<reference evidence="3 4" key="1">
    <citation type="submission" date="2022-10" db="EMBL/GenBank/DDBJ databases">
        <title>Luteolibacter arcticus strain CCTCC AB 2014275, whole genome shotgun sequencing project.</title>
        <authorList>
            <person name="Zhao G."/>
            <person name="Shen L."/>
        </authorList>
    </citation>
    <scope>NUCLEOTIDE SEQUENCE [LARGE SCALE GENOMIC DNA]</scope>
    <source>
        <strain evidence="3 4">CCTCC AB 2014275</strain>
    </source>
</reference>
<sequence length="359" mass="40144">MDVSMAGENEVKTGFSLIDCDVHCVPLHADEIVSRLPAYFRTQGLVLPGGPGLPHPTGVRRVDARGPHGEPAGSLPEKMREQLLDAYGVDFAVLIEAKLLTVGVHPDTHFGNEIARAHNDWLREKWLPADPRFLGSMIVNPLDPAAAAAEIRRVAGADRIVQVVMTSASRIPLGDRIYWPIYEAACGAGLPVALHPGAEGKGVAGQFTAGFPASYLEWHTNLSQNFMAQLTSLLCRGAMSQFPELRFVMVEGGFGWVPHLLWRLDKNWKGLRSTVPWLDRPPSEYVLERVRFTSQPVEEPPSQDQLLELLHMMQAERTLMFSSDYPHWDNDSPLRAFPRLPVEMKERIFWKNAAELYRL</sequence>
<comment type="caution">
    <text evidence="3">The sequence shown here is derived from an EMBL/GenBank/DDBJ whole genome shotgun (WGS) entry which is preliminary data.</text>
</comment>
<gene>
    <name evidence="3" type="ORF">OKA05_12060</name>
</gene>
<evidence type="ECO:0000259" key="2">
    <source>
        <dbReference type="Pfam" id="PF04909"/>
    </source>
</evidence>
<keyword evidence="4" id="KW-1185">Reference proteome</keyword>